<keyword evidence="5" id="KW-0479">Metal-binding</keyword>
<keyword evidence="2" id="KW-1003">Cell membrane</keyword>
<feature type="domain" description="Peptidase M48" evidence="13">
    <location>
        <begin position="133"/>
        <end position="293"/>
    </location>
</feature>
<dbReference type="InterPro" id="IPR050083">
    <property type="entry name" value="HtpX_protease"/>
</dbReference>
<feature type="transmembrane region" description="Helical" evidence="12">
    <location>
        <begin position="214"/>
        <end position="234"/>
    </location>
</feature>
<keyword evidence="8 12" id="KW-1133">Transmembrane helix</keyword>
<dbReference type="PANTHER" id="PTHR43221:SF1">
    <property type="entry name" value="PROTEASE HTPX"/>
    <property type="match status" value="1"/>
</dbReference>
<evidence type="ECO:0000313" key="14">
    <source>
        <dbReference type="EMBL" id="AET32126.1"/>
    </source>
</evidence>
<dbReference type="CDD" id="cd07326">
    <property type="entry name" value="M56_BlaR1_MecR1_like"/>
    <property type="match status" value="1"/>
</dbReference>
<dbReference type="Proteomes" id="UP000005867">
    <property type="component" value="Chromosome"/>
</dbReference>
<dbReference type="GO" id="GO:0046872">
    <property type="term" value="F:metal ion binding"/>
    <property type="evidence" value="ECO:0007669"/>
    <property type="project" value="UniProtKB-KW"/>
</dbReference>
<dbReference type="GO" id="GO:0006508">
    <property type="term" value="P:proteolysis"/>
    <property type="evidence" value="ECO:0007669"/>
    <property type="project" value="UniProtKB-KW"/>
</dbReference>
<dbReference type="RefSeq" id="WP_014287954.1">
    <property type="nucleotide sequence ID" value="NC_016645.1"/>
</dbReference>
<keyword evidence="7 11" id="KW-0862">Zinc</keyword>
<proteinExistence type="inferred from homology"/>
<dbReference type="HOGENOM" id="CLU_942049_0_0_2"/>
<keyword evidence="10 12" id="KW-0472">Membrane</keyword>
<keyword evidence="3 11" id="KW-0645">Protease</keyword>
<dbReference type="KEGG" id="pyr:P186_0675"/>
<evidence type="ECO:0000256" key="12">
    <source>
        <dbReference type="SAM" id="Phobius"/>
    </source>
</evidence>
<accession>G7VHV4</accession>
<evidence type="ECO:0000256" key="3">
    <source>
        <dbReference type="ARBA" id="ARBA00022670"/>
    </source>
</evidence>
<evidence type="ECO:0000256" key="9">
    <source>
        <dbReference type="ARBA" id="ARBA00023049"/>
    </source>
</evidence>
<keyword evidence="9 11" id="KW-0482">Metalloprotease</keyword>
<keyword evidence="4 12" id="KW-0812">Transmembrane</keyword>
<sequence>MQTVELIQLLKDRYKKESYKAALVGTYKDGRYVDPPPLQTNLSLFLAPLALSVAPLLAVKNLYIQWALGVSLISITYMALYIYLKKSCFIPDAVKVVRTNYGDVEYLRRNKLEILENPQKLPGDYEYYYAPVNVCVARDRRPNAFTLDGPRGPVVYFTTGIFARLSPEELQAVLEHERGHIKYRHTHKLLAFLISEYTLRIPLVHLVYAKYSITLLAIHLIGVALLYTAMLQAFEFEADKYAARRHRERLVSALVKLDWNGIVESLLNPLAARLTLLARTHPLTIDRIRKLHAIPY</sequence>
<evidence type="ECO:0000256" key="7">
    <source>
        <dbReference type="ARBA" id="ARBA00022833"/>
    </source>
</evidence>
<evidence type="ECO:0000256" key="1">
    <source>
        <dbReference type="ARBA" id="ARBA00004651"/>
    </source>
</evidence>
<comment type="similarity">
    <text evidence="11">Belongs to the peptidase M48 family.</text>
</comment>
<comment type="subcellular location">
    <subcellularLocation>
        <location evidence="1">Cell membrane</location>
        <topology evidence="1">Multi-pass membrane protein</topology>
    </subcellularLocation>
</comment>
<dbReference type="BioCyc" id="PSP1104324:GJSN-664-MONOMER"/>
<gene>
    <name evidence="14" type="ORF">P186_0675</name>
</gene>
<name>G7VHV4_9CREN</name>
<evidence type="ECO:0000256" key="2">
    <source>
        <dbReference type="ARBA" id="ARBA00022475"/>
    </source>
</evidence>
<comment type="cofactor">
    <cofactor evidence="11">
        <name>Zn(2+)</name>
        <dbReference type="ChEBI" id="CHEBI:29105"/>
    </cofactor>
    <text evidence="11">Binds 1 zinc ion per subunit.</text>
</comment>
<feature type="transmembrane region" description="Helical" evidence="12">
    <location>
        <begin position="63"/>
        <end position="84"/>
    </location>
</feature>
<evidence type="ECO:0000256" key="4">
    <source>
        <dbReference type="ARBA" id="ARBA00022692"/>
    </source>
</evidence>
<dbReference type="OrthoDB" id="28389at2157"/>
<dbReference type="AlphaFoldDB" id="G7VHV4"/>
<dbReference type="PANTHER" id="PTHR43221">
    <property type="entry name" value="PROTEASE HTPX"/>
    <property type="match status" value="1"/>
</dbReference>
<evidence type="ECO:0000256" key="8">
    <source>
        <dbReference type="ARBA" id="ARBA00022989"/>
    </source>
</evidence>
<keyword evidence="15" id="KW-1185">Reference proteome</keyword>
<dbReference type="GO" id="GO:0004222">
    <property type="term" value="F:metalloendopeptidase activity"/>
    <property type="evidence" value="ECO:0007669"/>
    <property type="project" value="InterPro"/>
</dbReference>
<dbReference type="eggNOG" id="arCOG01333">
    <property type="taxonomic scope" value="Archaea"/>
</dbReference>
<keyword evidence="6 11" id="KW-0378">Hydrolase</keyword>
<dbReference type="EMBL" id="CP003098">
    <property type="protein sequence ID" value="AET32126.1"/>
    <property type="molecule type" value="Genomic_DNA"/>
</dbReference>
<evidence type="ECO:0000259" key="13">
    <source>
        <dbReference type="Pfam" id="PF01435"/>
    </source>
</evidence>
<dbReference type="GeneID" id="11594940"/>
<keyword evidence="14" id="KW-0346">Stress response</keyword>
<dbReference type="InterPro" id="IPR001915">
    <property type="entry name" value="Peptidase_M48"/>
</dbReference>
<evidence type="ECO:0000256" key="10">
    <source>
        <dbReference type="ARBA" id="ARBA00023136"/>
    </source>
</evidence>
<evidence type="ECO:0000256" key="5">
    <source>
        <dbReference type="ARBA" id="ARBA00022723"/>
    </source>
</evidence>
<evidence type="ECO:0000313" key="15">
    <source>
        <dbReference type="Proteomes" id="UP000005867"/>
    </source>
</evidence>
<dbReference type="Pfam" id="PF01435">
    <property type="entry name" value="Peptidase_M48"/>
    <property type="match status" value="1"/>
</dbReference>
<dbReference type="Gene3D" id="3.30.2010.10">
    <property type="entry name" value="Metalloproteases ('zincins'), catalytic domain"/>
    <property type="match status" value="1"/>
</dbReference>
<dbReference type="STRING" id="1104324.P186_0675"/>
<evidence type="ECO:0000256" key="6">
    <source>
        <dbReference type="ARBA" id="ARBA00022801"/>
    </source>
</evidence>
<dbReference type="GO" id="GO:0005886">
    <property type="term" value="C:plasma membrane"/>
    <property type="evidence" value="ECO:0007669"/>
    <property type="project" value="UniProtKB-SubCell"/>
</dbReference>
<evidence type="ECO:0000256" key="11">
    <source>
        <dbReference type="RuleBase" id="RU003983"/>
    </source>
</evidence>
<reference evidence="14 15" key="1">
    <citation type="journal article" date="2012" name="J. Bacteriol.">
        <title>Complete genome sequence of strain 1860, a crenarchaeon of the genus pyrobaculum able to grow with various electron acceptors.</title>
        <authorList>
            <person name="Mardanov A.V."/>
            <person name="Gumerov V.M."/>
            <person name="Slobodkina G.B."/>
            <person name="Beletsky A.V."/>
            <person name="Bonch-Osmolovskaya E.A."/>
            <person name="Ravin N.V."/>
            <person name="Skryabin K.G."/>
        </authorList>
    </citation>
    <scope>NUCLEOTIDE SEQUENCE [LARGE SCALE GENOMIC DNA]</scope>
    <source>
        <strain evidence="14 15">1860</strain>
    </source>
</reference>
<protein>
    <submittedName>
        <fullName evidence="14">Heat shock protein conjectural</fullName>
    </submittedName>
</protein>
<organism evidence="14 15">
    <name type="scientific">Pyrobaculum ferrireducens</name>
    <dbReference type="NCBI Taxonomy" id="1104324"/>
    <lineage>
        <taxon>Archaea</taxon>
        <taxon>Thermoproteota</taxon>
        <taxon>Thermoprotei</taxon>
        <taxon>Thermoproteales</taxon>
        <taxon>Thermoproteaceae</taxon>
        <taxon>Pyrobaculum</taxon>
    </lineage>
</organism>